<dbReference type="EMBL" id="GBXM01021504">
    <property type="protein sequence ID" value="JAH87073.1"/>
    <property type="molecule type" value="Transcribed_RNA"/>
</dbReference>
<dbReference type="AlphaFoldDB" id="A0A0E9WC58"/>
<sequence>MASPLLKQLQFKNKSMAFLDSFFRHVQREQCIINTNNLNTYQQY</sequence>
<organism evidence="1">
    <name type="scientific">Anguilla anguilla</name>
    <name type="common">European freshwater eel</name>
    <name type="synonym">Muraena anguilla</name>
    <dbReference type="NCBI Taxonomy" id="7936"/>
    <lineage>
        <taxon>Eukaryota</taxon>
        <taxon>Metazoa</taxon>
        <taxon>Chordata</taxon>
        <taxon>Craniata</taxon>
        <taxon>Vertebrata</taxon>
        <taxon>Euteleostomi</taxon>
        <taxon>Actinopterygii</taxon>
        <taxon>Neopterygii</taxon>
        <taxon>Teleostei</taxon>
        <taxon>Anguilliformes</taxon>
        <taxon>Anguillidae</taxon>
        <taxon>Anguilla</taxon>
    </lineage>
</organism>
<accession>A0A0E9WC58</accession>
<protein>
    <submittedName>
        <fullName evidence="1">Uncharacterized protein</fullName>
    </submittedName>
</protein>
<reference evidence="1" key="2">
    <citation type="journal article" date="2015" name="Fish Shellfish Immunol.">
        <title>Early steps in the European eel (Anguilla anguilla)-Vibrio vulnificus interaction in the gills: Role of the RtxA13 toxin.</title>
        <authorList>
            <person name="Callol A."/>
            <person name="Pajuelo D."/>
            <person name="Ebbesson L."/>
            <person name="Teles M."/>
            <person name="MacKenzie S."/>
            <person name="Amaro C."/>
        </authorList>
    </citation>
    <scope>NUCLEOTIDE SEQUENCE</scope>
</reference>
<name>A0A0E9WC58_ANGAN</name>
<reference evidence="1" key="1">
    <citation type="submission" date="2014-11" db="EMBL/GenBank/DDBJ databases">
        <authorList>
            <person name="Amaro Gonzalez C."/>
        </authorList>
    </citation>
    <scope>NUCLEOTIDE SEQUENCE</scope>
</reference>
<evidence type="ECO:0000313" key="1">
    <source>
        <dbReference type="EMBL" id="JAH87073.1"/>
    </source>
</evidence>
<proteinExistence type="predicted"/>